<organism evidence="2 3">
    <name type="scientific">Lolium multiflorum</name>
    <name type="common">Italian ryegrass</name>
    <name type="synonym">Lolium perenne subsp. multiflorum</name>
    <dbReference type="NCBI Taxonomy" id="4521"/>
    <lineage>
        <taxon>Eukaryota</taxon>
        <taxon>Viridiplantae</taxon>
        <taxon>Streptophyta</taxon>
        <taxon>Embryophyta</taxon>
        <taxon>Tracheophyta</taxon>
        <taxon>Spermatophyta</taxon>
        <taxon>Magnoliopsida</taxon>
        <taxon>Liliopsida</taxon>
        <taxon>Poales</taxon>
        <taxon>Poaceae</taxon>
        <taxon>BOP clade</taxon>
        <taxon>Pooideae</taxon>
        <taxon>Poodae</taxon>
        <taxon>Poeae</taxon>
        <taxon>Poeae Chloroplast Group 2 (Poeae type)</taxon>
        <taxon>Loliodinae</taxon>
        <taxon>Loliinae</taxon>
        <taxon>Lolium</taxon>
    </lineage>
</organism>
<dbReference type="EMBL" id="JAUUTY010000002">
    <property type="protein sequence ID" value="KAK1684663.1"/>
    <property type="molecule type" value="Genomic_DNA"/>
</dbReference>
<proteinExistence type="predicted"/>
<sequence>MVTPPGRNGAAGVGRMGRRRLCSGVGSRDMEDWLERSDRGRGRRHDERQDAADLITWRDFEALRNEMRSEFRIEDDDLRGTVEEINQKLDATNETVTTMTDQMTDI</sequence>
<comment type="caution">
    <text evidence="2">The sequence shown here is derived from an EMBL/GenBank/DDBJ whole genome shotgun (WGS) entry which is preliminary data.</text>
</comment>
<keyword evidence="3" id="KW-1185">Reference proteome</keyword>
<accession>A0AAD8X051</accession>
<evidence type="ECO:0000313" key="2">
    <source>
        <dbReference type="EMBL" id="KAK1684663.1"/>
    </source>
</evidence>
<reference evidence="2" key="1">
    <citation type="submission" date="2023-07" db="EMBL/GenBank/DDBJ databases">
        <title>A chromosome-level genome assembly of Lolium multiflorum.</title>
        <authorList>
            <person name="Chen Y."/>
            <person name="Copetti D."/>
            <person name="Kolliker R."/>
            <person name="Studer B."/>
        </authorList>
    </citation>
    <scope>NUCLEOTIDE SEQUENCE</scope>
    <source>
        <strain evidence="2">02402/16</strain>
        <tissue evidence="2">Leaf</tissue>
    </source>
</reference>
<dbReference type="AlphaFoldDB" id="A0AAD8X051"/>
<protein>
    <submittedName>
        <fullName evidence="2">Uncharacterized protein</fullName>
    </submittedName>
</protein>
<dbReference type="Proteomes" id="UP001231189">
    <property type="component" value="Unassembled WGS sequence"/>
</dbReference>
<name>A0AAD8X051_LOLMU</name>
<evidence type="ECO:0000256" key="1">
    <source>
        <dbReference type="SAM" id="MobiDB-lite"/>
    </source>
</evidence>
<feature type="region of interest" description="Disordered" evidence="1">
    <location>
        <begin position="1"/>
        <end position="21"/>
    </location>
</feature>
<evidence type="ECO:0000313" key="3">
    <source>
        <dbReference type="Proteomes" id="UP001231189"/>
    </source>
</evidence>
<gene>
    <name evidence="2" type="ORF">QYE76_045511</name>
</gene>